<dbReference type="AlphaFoldDB" id="A0A9J6ZEC8"/>
<organism evidence="1 2">
    <name type="scientific">Candidatus Pristimantibacillus lignocellulolyticus</name>
    <dbReference type="NCBI Taxonomy" id="2994561"/>
    <lineage>
        <taxon>Bacteria</taxon>
        <taxon>Bacillati</taxon>
        <taxon>Bacillota</taxon>
        <taxon>Bacilli</taxon>
        <taxon>Bacillales</taxon>
        <taxon>Paenibacillaceae</taxon>
        <taxon>Candidatus Pristimantibacillus</taxon>
    </lineage>
</organism>
<gene>
    <name evidence="1" type="ORF">NAG76_22305</name>
</gene>
<proteinExistence type="predicted"/>
<dbReference type="EMBL" id="CP097899">
    <property type="protein sequence ID" value="URN94515.1"/>
    <property type="molecule type" value="Genomic_DNA"/>
</dbReference>
<reference evidence="1" key="1">
    <citation type="submission" date="2022-05" db="EMBL/GenBank/DDBJ databases">
        <title>Novel bacterial taxa in a minimal lignocellulolytic consortium and its capacity to transform plastics disclosed by genome-resolved metagenomics.</title>
        <authorList>
            <person name="Rodriguez C.A.D."/>
            <person name="Diaz-Garcia L."/>
            <person name="Herrera K."/>
            <person name="Tarazona N.A."/>
            <person name="Sproer C."/>
            <person name="Overmann J."/>
            <person name="Jimenez D.J."/>
        </authorList>
    </citation>
    <scope>NUCLEOTIDE SEQUENCE</scope>
    <source>
        <strain evidence="1">MAG5</strain>
    </source>
</reference>
<accession>A0A9J6ZEC8</accession>
<evidence type="ECO:0000313" key="1">
    <source>
        <dbReference type="EMBL" id="URN94515.1"/>
    </source>
</evidence>
<dbReference type="Proteomes" id="UP001056756">
    <property type="component" value="Chromosome"/>
</dbReference>
<evidence type="ECO:0000313" key="2">
    <source>
        <dbReference type="Proteomes" id="UP001056756"/>
    </source>
</evidence>
<dbReference type="KEGG" id="plig:NAG76_22305"/>
<protein>
    <submittedName>
        <fullName evidence="1">Uncharacterized protein</fullName>
    </submittedName>
</protein>
<name>A0A9J6ZEC8_9BACL</name>
<sequence>MEKQEAVAILNQIDIVDSECCDETLYYAYCEDIEGNREMLESLGFTSTEIEHTTEIYGEIKVIDLSQIAFRWVEWFEEGKWWLERPKKCGWCDSLTTEVSHPHMFDAALGEKMCKECWNHDREVYKGSYGEDIGEFVAIAEGESSE</sequence>